<keyword evidence="10" id="KW-0862">Zinc</keyword>
<dbReference type="EC" id="2.3.2.27" evidence="4"/>
<evidence type="ECO:0000256" key="4">
    <source>
        <dbReference type="ARBA" id="ARBA00012483"/>
    </source>
</evidence>
<protein>
    <recommendedName>
        <fullName evidence="4">RING-type E3 ubiquitin transferase</fullName>
        <ecNumber evidence="4">2.3.2.27</ecNumber>
    </recommendedName>
</protein>
<dbReference type="PROSITE" id="PS50089">
    <property type="entry name" value="ZF_RING_2"/>
    <property type="match status" value="1"/>
</dbReference>
<dbReference type="GO" id="GO:0016020">
    <property type="term" value="C:membrane"/>
    <property type="evidence" value="ECO:0007669"/>
    <property type="project" value="UniProtKB-SubCell"/>
</dbReference>
<evidence type="ECO:0000256" key="2">
    <source>
        <dbReference type="ARBA" id="ARBA00004167"/>
    </source>
</evidence>
<organism evidence="18 19">
    <name type="scientific">Liquidambar formosana</name>
    <name type="common">Formosan gum</name>
    <dbReference type="NCBI Taxonomy" id="63359"/>
    <lineage>
        <taxon>Eukaryota</taxon>
        <taxon>Viridiplantae</taxon>
        <taxon>Streptophyta</taxon>
        <taxon>Embryophyta</taxon>
        <taxon>Tracheophyta</taxon>
        <taxon>Spermatophyta</taxon>
        <taxon>Magnoliopsida</taxon>
        <taxon>eudicotyledons</taxon>
        <taxon>Gunneridae</taxon>
        <taxon>Pentapetalae</taxon>
        <taxon>Saxifragales</taxon>
        <taxon>Altingiaceae</taxon>
        <taxon>Liquidambar</taxon>
    </lineage>
</organism>
<dbReference type="InterPro" id="IPR001841">
    <property type="entry name" value="Znf_RING"/>
</dbReference>
<feature type="compositionally biased region" description="Polar residues" evidence="15">
    <location>
        <begin position="194"/>
        <end position="205"/>
    </location>
</feature>
<feature type="region of interest" description="Disordered" evidence="15">
    <location>
        <begin position="178"/>
        <end position="213"/>
    </location>
</feature>
<feature type="transmembrane region" description="Helical" evidence="16">
    <location>
        <begin position="50"/>
        <end position="74"/>
    </location>
</feature>
<comment type="catalytic activity">
    <reaction evidence="1">
        <text>S-ubiquitinyl-[E2 ubiquitin-conjugating enzyme]-L-cysteine + [acceptor protein]-L-lysine = [E2 ubiquitin-conjugating enzyme]-L-cysteine + N(6)-ubiquitinyl-[acceptor protein]-L-lysine.</text>
        <dbReference type="EC" id="2.3.2.27"/>
    </reaction>
</comment>
<evidence type="ECO:0000259" key="17">
    <source>
        <dbReference type="PROSITE" id="PS50089"/>
    </source>
</evidence>
<evidence type="ECO:0000256" key="6">
    <source>
        <dbReference type="ARBA" id="ARBA00022692"/>
    </source>
</evidence>
<name>A0AAP0RS04_LIQFO</name>
<keyword evidence="9" id="KW-0833">Ubl conjugation pathway</keyword>
<comment type="similarity">
    <text evidence="13">Belongs to the RING-type zinc finger family. ATL subfamily.</text>
</comment>
<keyword evidence="11 16" id="KW-1133">Transmembrane helix</keyword>
<dbReference type="PANTHER" id="PTHR46913:SF1">
    <property type="entry name" value="RING-H2 FINGER PROTEIN ATL16"/>
    <property type="match status" value="1"/>
</dbReference>
<evidence type="ECO:0000256" key="14">
    <source>
        <dbReference type="PROSITE-ProRule" id="PRU00175"/>
    </source>
</evidence>
<dbReference type="GO" id="GO:0008270">
    <property type="term" value="F:zinc ion binding"/>
    <property type="evidence" value="ECO:0007669"/>
    <property type="project" value="UniProtKB-KW"/>
</dbReference>
<accession>A0AAP0RS04</accession>
<evidence type="ECO:0000313" key="18">
    <source>
        <dbReference type="EMBL" id="KAK9283108.1"/>
    </source>
</evidence>
<keyword evidence="6 16" id="KW-0812">Transmembrane</keyword>
<evidence type="ECO:0000256" key="12">
    <source>
        <dbReference type="ARBA" id="ARBA00023136"/>
    </source>
</evidence>
<dbReference type="PANTHER" id="PTHR46913">
    <property type="entry name" value="RING-H2 FINGER PROTEIN ATL16"/>
    <property type="match status" value="1"/>
</dbReference>
<evidence type="ECO:0000256" key="5">
    <source>
        <dbReference type="ARBA" id="ARBA00022679"/>
    </source>
</evidence>
<feature type="domain" description="RING-type" evidence="17">
    <location>
        <begin position="133"/>
        <end position="175"/>
    </location>
</feature>
<gene>
    <name evidence="18" type="ORF">L1049_011339</name>
</gene>
<dbReference type="GO" id="GO:0061630">
    <property type="term" value="F:ubiquitin protein ligase activity"/>
    <property type="evidence" value="ECO:0007669"/>
    <property type="project" value="UniProtKB-EC"/>
</dbReference>
<evidence type="ECO:0000256" key="9">
    <source>
        <dbReference type="ARBA" id="ARBA00022786"/>
    </source>
</evidence>
<keyword evidence="12 16" id="KW-0472">Membrane</keyword>
<proteinExistence type="inferred from homology"/>
<evidence type="ECO:0000256" key="7">
    <source>
        <dbReference type="ARBA" id="ARBA00022723"/>
    </source>
</evidence>
<dbReference type="InterPro" id="IPR044600">
    <property type="entry name" value="ATL1/ATL16-like"/>
</dbReference>
<comment type="pathway">
    <text evidence="3">Protein modification; protein ubiquitination.</text>
</comment>
<sequence>MGLKETMLNLAITDAAILFRNASSCQQPQHNLPPFIMEEDKNASSIFPRLAIIIIGVASASFVVAIYHCIAVGWGKWRQTTTRTPPPPPPPRPRAFRSEQVDTAISTEHSTVLRIPARKYQKGLGLVGEDGTCAICLSEFEEGEQLRTLPECLHSFHAPCIDMWLYSHLNCPMCRADATPSPSPSPQIRRHSWDNGSSGLVTQHEPTVLPEIN</sequence>
<dbReference type="Gene3D" id="3.30.40.10">
    <property type="entry name" value="Zinc/RING finger domain, C3HC4 (zinc finger)"/>
    <property type="match status" value="1"/>
</dbReference>
<reference evidence="18 19" key="1">
    <citation type="journal article" date="2024" name="Plant J.">
        <title>Genome sequences and population genomics reveal climatic adaptation and genomic divergence between two closely related sweetgum species.</title>
        <authorList>
            <person name="Xu W.Q."/>
            <person name="Ren C.Q."/>
            <person name="Zhang X.Y."/>
            <person name="Comes H.P."/>
            <person name="Liu X.H."/>
            <person name="Li Y.G."/>
            <person name="Kettle C.J."/>
            <person name="Jalonen R."/>
            <person name="Gaisberger H."/>
            <person name="Ma Y.Z."/>
            <person name="Qiu Y.X."/>
        </authorList>
    </citation>
    <scope>NUCLEOTIDE SEQUENCE [LARGE SCALE GENOMIC DNA]</scope>
    <source>
        <strain evidence="18">Hangzhou</strain>
    </source>
</reference>
<evidence type="ECO:0000313" key="19">
    <source>
        <dbReference type="Proteomes" id="UP001415857"/>
    </source>
</evidence>
<evidence type="ECO:0000256" key="10">
    <source>
        <dbReference type="ARBA" id="ARBA00022833"/>
    </source>
</evidence>
<evidence type="ECO:0000256" key="1">
    <source>
        <dbReference type="ARBA" id="ARBA00000900"/>
    </source>
</evidence>
<keyword evidence="7" id="KW-0479">Metal-binding</keyword>
<dbReference type="SMART" id="SM00184">
    <property type="entry name" value="RING"/>
    <property type="match status" value="1"/>
</dbReference>
<dbReference type="InterPro" id="IPR013083">
    <property type="entry name" value="Znf_RING/FYVE/PHD"/>
</dbReference>
<dbReference type="SUPFAM" id="SSF57850">
    <property type="entry name" value="RING/U-box"/>
    <property type="match status" value="1"/>
</dbReference>
<evidence type="ECO:0000256" key="16">
    <source>
        <dbReference type="SAM" id="Phobius"/>
    </source>
</evidence>
<dbReference type="CDD" id="cd16461">
    <property type="entry name" value="RING-H2_EL5-like"/>
    <property type="match status" value="1"/>
</dbReference>
<dbReference type="AlphaFoldDB" id="A0AAP0RS04"/>
<comment type="subcellular location">
    <subcellularLocation>
        <location evidence="2">Membrane</location>
        <topology evidence="2">Single-pass membrane protein</topology>
    </subcellularLocation>
</comment>
<dbReference type="Proteomes" id="UP001415857">
    <property type="component" value="Unassembled WGS sequence"/>
</dbReference>
<keyword evidence="8 14" id="KW-0863">Zinc-finger</keyword>
<evidence type="ECO:0000256" key="11">
    <source>
        <dbReference type="ARBA" id="ARBA00022989"/>
    </source>
</evidence>
<evidence type="ECO:0000256" key="3">
    <source>
        <dbReference type="ARBA" id="ARBA00004906"/>
    </source>
</evidence>
<dbReference type="GO" id="GO:0016567">
    <property type="term" value="P:protein ubiquitination"/>
    <property type="evidence" value="ECO:0007669"/>
    <property type="project" value="InterPro"/>
</dbReference>
<keyword evidence="19" id="KW-1185">Reference proteome</keyword>
<evidence type="ECO:0000256" key="15">
    <source>
        <dbReference type="SAM" id="MobiDB-lite"/>
    </source>
</evidence>
<evidence type="ECO:0000256" key="13">
    <source>
        <dbReference type="ARBA" id="ARBA00024209"/>
    </source>
</evidence>
<evidence type="ECO:0000256" key="8">
    <source>
        <dbReference type="ARBA" id="ARBA00022771"/>
    </source>
</evidence>
<keyword evidence="5" id="KW-0808">Transferase</keyword>
<comment type="caution">
    <text evidence="18">The sequence shown here is derived from an EMBL/GenBank/DDBJ whole genome shotgun (WGS) entry which is preliminary data.</text>
</comment>
<dbReference type="Pfam" id="PF13639">
    <property type="entry name" value="zf-RING_2"/>
    <property type="match status" value="1"/>
</dbReference>
<dbReference type="EMBL" id="JBBPBK010000006">
    <property type="protein sequence ID" value="KAK9283108.1"/>
    <property type="molecule type" value="Genomic_DNA"/>
</dbReference>